<protein>
    <submittedName>
        <fullName evidence="1">Uncharacterized protein</fullName>
    </submittedName>
</protein>
<keyword evidence="2" id="KW-1185">Reference proteome</keyword>
<reference evidence="1" key="1">
    <citation type="submission" date="2021-06" db="EMBL/GenBank/DDBJ databases">
        <title>Parelaphostrongylus tenuis whole genome reference sequence.</title>
        <authorList>
            <person name="Garwood T.J."/>
            <person name="Larsen P.A."/>
            <person name="Fountain-Jones N.M."/>
            <person name="Garbe J.R."/>
            <person name="Macchietto M.G."/>
            <person name="Kania S.A."/>
            <person name="Gerhold R.W."/>
            <person name="Richards J.E."/>
            <person name="Wolf T.M."/>
        </authorList>
    </citation>
    <scope>NUCLEOTIDE SEQUENCE</scope>
    <source>
        <strain evidence="1">MNPRO001-30</strain>
        <tissue evidence="1">Meninges</tissue>
    </source>
</reference>
<name>A0AAD5R684_PARTN</name>
<evidence type="ECO:0000313" key="2">
    <source>
        <dbReference type="Proteomes" id="UP001196413"/>
    </source>
</evidence>
<accession>A0AAD5R684</accession>
<organism evidence="1 2">
    <name type="scientific">Parelaphostrongylus tenuis</name>
    <name type="common">Meningeal worm</name>
    <dbReference type="NCBI Taxonomy" id="148309"/>
    <lineage>
        <taxon>Eukaryota</taxon>
        <taxon>Metazoa</taxon>
        <taxon>Ecdysozoa</taxon>
        <taxon>Nematoda</taxon>
        <taxon>Chromadorea</taxon>
        <taxon>Rhabditida</taxon>
        <taxon>Rhabditina</taxon>
        <taxon>Rhabditomorpha</taxon>
        <taxon>Strongyloidea</taxon>
        <taxon>Metastrongylidae</taxon>
        <taxon>Parelaphostrongylus</taxon>
    </lineage>
</organism>
<comment type="caution">
    <text evidence="1">The sequence shown here is derived from an EMBL/GenBank/DDBJ whole genome shotgun (WGS) entry which is preliminary data.</text>
</comment>
<sequence>MTTTDVIMEDAPAEQTPFETVHILQFHPVGGVFEARTSMGSAMSDKMELEDNPDKLRKRMSMRMHLKTCRLHDCHA</sequence>
<gene>
    <name evidence="1" type="ORF">KIN20_031949</name>
</gene>
<dbReference type="Proteomes" id="UP001196413">
    <property type="component" value="Unassembled WGS sequence"/>
</dbReference>
<proteinExistence type="predicted"/>
<dbReference type="AlphaFoldDB" id="A0AAD5R684"/>
<evidence type="ECO:0000313" key="1">
    <source>
        <dbReference type="EMBL" id="KAJ1370260.1"/>
    </source>
</evidence>
<dbReference type="EMBL" id="JAHQIW010006761">
    <property type="protein sequence ID" value="KAJ1370260.1"/>
    <property type="molecule type" value="Genomic_DNA"/>
</dbReference>